<gene>
    <name evidence="3" type="ORF">SEVIR_9G392800v2</name>
</gene>
<dbReference type="AlphaFoldDB" id="A0A4U6T5Y7"/>
<feature type="compositionally biased region" description="Pro residues" evidence="1">
    <location>
        <begin position="41"/>
        <end position="57"/>
    </location>
</feature>
<reference evidence="3" key="1">
    <citation type="submission" date="2019-03" db="EMBL/GenBank/DDBJ databases">
        <title>WGS assembly of Setaria viridis.</title>
        <authorList>
            <person name="Huang P."/>
            <person name="Jenkins J."/>
            <person name="Grimwood J."/>
            <person name="Barry K."/>
            <person name="Healey A."/>
            <person name="Mamidi S."/>
            <person name="Sreedasyam A."/>
            <person name="Shu S."/>
            <person name="Feldman M."/>
            <person name="Wu J."/>
            <person name="Yu Y."/>
            <person name="Chen C."/>
            <person name="Johnson J."/>
            <person name="Rokhsar D."/>
            <person name="Baxter I."/>
            <person name="Schmutz J."/>
            <person name="Brutnell T."/>
            <person name="Kellogg E."/>
        </authorList>
    </citation>
    <scope>NUCLEOTIDE SEQUENCE [LARGE SCALE GENOMIC DNA]</scope>
</reference>
<feature type="region of interest" description="Disordered" evidence="1">
    <location>
        <begin position="419"/>
        <end position="450"/>
    </location>
</feature>
<feature type="region of interest" description="Disordered" evidence="1">
    <location>
        <begin position="22"/>
        <end position="131"/>
    </location>
</feature>
<feature type="compositionally biased region" description="Low complexity" evidence="1">
    <location>
        <begin position="26"/>
        <end position="40"/>
    </location>
</feature>
<dbReference type="EMBL" id="CM016560">
    <property type="protein sequence ID" value="TKV95898.1"/>
    <property type="molecule type" value="Genomic_DNA"/>
</dbReference>
<evidence type="ECO:0000313" key="4">
    <source>
        <dbReference type="Proteomes" id="UP000298652"/>
    </source>
</evidence>
<organism evidence="3 4">
    <name type="scientific">Setaria viridis</name>
    <name type="common">Green bristlegrass</name>
    <name type="synonym">Setaria italica subsp. viridis</name>
    <dbReference type="NCBI Taxonomy" id="4556"/>
    <lineage>
        <taxon>Eukaryota</taxon>
        <taxon>Viridiplantae</taxon>
        <taxon>Streptophyta</taxon>
        <taxon>Embryophyta</taxon>
        <taxon>Tracheophyta</taxon>
        <taxon>Spermatophyta</taxon>
        <taxon>Magnoliopsida</taxon>
        <taxon>Liliopsida</taxon>
        <taxon>Poales</taxon>
        <taxon>Poaceae</taxon>
        <taxon>PACMAD clade</taxon>
        <taxon>Panicoideae</taxon>
        <taxon>Panicodae</taxon>
        <taxon>Paniceae</taxon>
        <taxon>Cenchrinae</taxon>
        <taxon>Setaria</taxon>
    </lineage>
</organism>
<protein>
    <submittedName>
        <fullName evidence="3">Uncharacterized protein</fullName>
    </submittedName>
</protein>
<feature type="compositionally biased region" description="Pro residues" evidence="1">
    <location>
        <begin position="334"/>
        <end position="344"/>
    </location>
</feature>
<accession>A0A4U6T5Y7</accession>
<feature type="region of interest" description="Disordered" evidence="1">
    <location>
        <begin position="299"/>
        <end position="359"/>
    </location>
</feature>
<sequence>MATSSLLSWVLDLSPSLTHVLSHGVASPAPCSASSTTLSPATPPQPPRSPAAPPLQLPPHLGVSTTARAPSSRPPTAARRLQRRGPVWSAARGQHHRSQRSARPTSSPPAVSSGGGPGSGSDPALEEQRRRQVELAARIASGEFTVQGPAWIAPLVGRLSKLGPPGELAAALLTSLAGAGAARGGPEIPQVVGSINAAVGRAFFVPLYDLFLTYGGIFRLNFGPKPRQGQGLRVVVLTAAACGFVNAGIALALEPLERHGHRVGALSVERGGGGGGARCRAVGLARDIAQRRSVARVRVVRRHSGTARSGRAAAQHTDGAGWPGGAHRHRWPDGPGPLGGPRPSPNTARHEGSGAQADPALWSGQCLGCNLDTPDQPEHDTVFWLVWAVTTEPRQRPVAAPAAGRRAGRSWQGARLGAAAGPRYRHAASGDAAGSRHYRHGGATETRRQGRRYQRGGAAWICR</sequence>
<feature type="chain" id="PRO_5020980244" evidence="2">
    <location>
        <begin position="23"/>
        <end position="463"/>
    </location>
</feature>
<name>A0A4U6T5Y7_SETVI</name>
<keyword evidence="2" id="KW-0732">Signal</keyword>
<evidence type="ECO:0000256" key="2">
    <source>
        <dbReference type="SAM" id="SignalP"/>
    </source>
</evidence>
<evidence type="ECO:0000313" key="3">
    <source>
        <dbReference type="EMBL" id="TKV95898.1"/>
    </source>
</evidence>
<feature type="compositionally biased region" description="Low complexity" evidence="1">
    <location>
        <begin position="64"/>
        <end position="79"/>
    </location>
</feature>
<evidence type="ECO:0000256" key="1">
    <source>
        <dbReference type="SAM" id="MobiDB-lite"/>
    </source>
</evidence>
<feature type="signal peptide" evidence="2">
    <location>
        <begin position="1"/>
        <end position="22"/>
    </location>
</feature>
<proteinExistence type="predicted"/>
<dbReference type="Proteomes" id="UP000298652">
    <property type="component" value="Chromosome 9"/>
</dbReference>
<dbReference type="Gramene" id="TKV95898">
    <property type="protein sequence ID" value="TKV95898"/>
    <property type="gene ID" value="SEVIR_9G392800v2"/>
</dbReference>
<keyword evidence="4" id="KW-1185">Reference proteome</keyword>